<keyword evidence="10" id="KW-1185">Reference proteome</keyword>
<dbReference type="EMBL" id="BJOU01000011">
    <property type="protein sequence ID" value="GED98856.1"/>
    <property type="molecule type" value="Genomic_DNA"/>
</dbReference>
<gene>
    <name evidence="9" type="ORF">nbrc107697_28950</name>
</gene>
<evidence type="ECO:0000313" key="9">
    <source>
        <dbReference type="EMBL" id="GED98856.1"/>
    </source>
</evidence>
<evidence type="ECO:0000256" key="5">
    <source>
        <dbReference type="ARBA" id="ARBA00022989"/>
    </source>
</evidence>
<feature type="transmembrane region" description="Helical" evidence="7">
    <location>
        <begin position="43"/>
        <end position="63"/>
    </location>
</feature>
<feature type="transmembrane region" description="Helical" evidence="7">
    <location>
        <begin position="183"/>
        <end position="202"/>
    </location>
</feature>
<keyword evidence="5 7" id="KW-1133">Transmembrane helix</keyword>
<keyword evidence="3" id="KW-1003">Cell membrane</keyword>
<feature type="transmembrane region" description="Helical" evidence="7">
    <location>
        <begin position="15"/>
        <end position="36"/>
    </location>
</feature>
<keyword evidence="6 7" id="KW-0472">Membrane</keyword>
<feature type="transmembrane region" description="Helical" evidence="7">
    <location>
        <begin position="75"/>
        <end position="92"/>
    </location>
</feature>
<keyword evidence="4 7" id="KW-0812">Transmembrane</keyword>
<comment type="similarity">
    <text evidence="2">Belongs to the UPF0126 family.</text>
</comment>
<organism evidence="9 10">
    <name type="scientific">Gordonia crocea</name>
    <dbReference type="NCBI Taxonomy" id="589162"/>
    <lineage>
        <taxon>Bacteria</taxon>
        <taxon>Bacillati</taxon>
        <taxon>Actinomycetota</taxon>
        <taxon>Actinomycetes</taxon>
        <taxon>Mycobacteriales</taxon>
        <taxon>Gordoniaceae</taxon>
        <taxon>Gordonia</taxon>
    </lineage>
</organism>
<evidence type="ECO:0000256" key="2">
    <source>
        <dbReference type="ARBA" id="ARBA00008193"/>
    </source>
</evidence>
<evidence type="ECO:0000256" key="7">
    <source>
        <dbReference type="SAM" id="Phobius"/>
    </source>
</evidence>
<dbReference type="Pfam" id="PF03458">
    <property type="entry name" value="Gly_transporter"/>
    <property type="match status" value="2"/>
</dbReference>
<dbReference type="InterPro" id="IPR005115">
    <property type="entry name" value="Gly_transporter"/>
</dbReference>
<feature type="domain" description="Glycine transporter" evidence="8">
    <location>
        <begin position="104"/>
        <end position="177"/>
    </location>
</feature>
<dbReference type="GO" id="GO:0005886">
    <property type="term" value="C:plasma membrane"/>
    <property type="evidence" value="ECO:0007669"/>
    <property type="project" value="UniProtKB-SubCell"/>
</dbReference>
<reference evidence="10" key="1">
    <citation type="submission" date="2019-06" db="EMBL/GenBank/DDBJ databases">
        <title>Gordonia isolated from sludge of a wastewater treatment plant.</title>
        <authorList>
            <person name="Tamura T."/>
            <person name="Aoyama K."/>
            <person name="Kang Y."/>
            <person name="Saito S."/>
            <person name="Akiyama N."/>
            <person name="Yazawa K."/>
            <person name="Gonoi T."/>
            <person name="Mikami Y."/>
        </authorList>
    </citation>
    <scope>NUCLEOTIDE SEQUENCE [LARGE SCALE GENOMIC DNA]</scope>
    <source>
        <strain evidence="10">NBRC 107697</strain>
    </source>
</reference>
<feature type="domain" description="Glycine transporter" evidence="8">
    <location>
        <begin position="18"/>
        <end position="92"/>
    </location>
</feature>
<evidence type="ECO:0000256" key="6">
    <source>
        <dbReference type="ARBA" id="ARBA00023136"/>
    </source>
</evidence>
<feature type="transmembrane region" description="Helical" evidence="7">
    <location>
        <begin position="128"/>
        <end position="148"/>
    </location>
</feature>
<proteinExistence type="inferred from homology"/>
<evidence type="ECO:0000256" key="4">
    <source>
        <dbReference type="ARBA" id="ARBA00022692"/>
    </source>
</evidence>
<dbReference type="PANTHER" id="PTHR30506">
    <property type="entry name" value="INNER MEMBRANE PROTEIN"/>
    <property type="match status" value="1"/>
</dbReference>
<feature type="transmembrane region" description="Helical" evidence="7">
    <location>
        <begin position="155"/>
        <end position="177"/>
    </location>
</feature>
<feature type="transmembrane region" description="Helical" evidence="7">
    <location>
        <begin position="104"/>
        <end position="122"/>
    </location>
</feature>
<accession>A0A7I9V0Z7</accession>
<comment type="caution">
    <text evidence="9">The sequence shown here is derived from an EMBL/GenBank/DDBJ whole genome shotgun (WGS) entry which is preliminary data.</text>
</comment>
<dbReference type="PANTHER" id="PTHR30506:SF3">
    <property type="entry name" value="UPF0126 INNER MEMBRANE PROTEIN YADS-RELATED"/>
    <property type="match status" value="1"/>
</dbReference>
<evidence type="ECO:0000259" key="8">
    <source>
        <dbReference type="Pfam" id="PF03458"/>
    </source>
</evidence>
<sequence length="231" mass="23934">MCGPRRPRGTYNPGVLTALNYLGIAAFAASGALMGVRKRLDAFAIWTLAVLTGLGGGIARDVMLGVTPPLSFKGWENLTVATATAAVVFFFHPQFGAVRRTVDVLDAFGVALFTSTGALVALHSGTSLFAAALIGVTTGLGGGILRDVLVNEVPLLIQSGEMVAIPALAGAGLTVAIDDLGGGQDWALVVGTAVAFGFRMLVMWRGWSAPQAPSDLWGTVAARVRRGGRRR</sequence>
<dbReference type="AlphaFoldDB" id="A0A7I9V0Z7"/>
<name>A0A7I9V0Z7_9ACTN</name>
<protein>
    <submittedName>
        <fullName evidence="9">Membrane protein</fullName>
    </submittedName>
</protein>
<evidence type="ECO:0000256" key="3">
    <source>
        <dbReference type="ARBA" id="ARBA00022475"/>
    </source>
</evidence>
<evidence type="ECO:0000313" key="10">
    <source>
        <dbReference type="Proteomes" id="UP000444980"/>
    </source>
</evidence>
<evidence type="ECO:0000256" key="1">
    <source>
        <dbReference type="ARBA" id="ARBA00004651"/>
    </source>
</evidence>
<comment type="subcellular location">
    <subcellularLocation>
        <location evidence="1">Cell membrane</location>
        <topology evidence="1">Multi-pass membrane protein</topology>
    </subcellularLocation>
</comment>
<dbReference type="Proteomes" id="UP000444980">
    <property type="component" value="Unassembled WGS sequence"/>
</dbReference>